<name>A0A9P0AXK1_BRAAE</name>
<gene>
    <name evidence="1" type="ORF">MELIAE_LOCUS2765</name>
</gene>
<protein>
    <recommendedName>
        <fullName evidence="3">Transposase domain-containing protein</fullName>
    </recommendedName>
</protein>
<dbReference type="AlphaFoldDB" id="A0A9P0AXK1"/>
<dbReference type="Proteomes" id="UP001154078">
    <property type="component" value="Chromosome 11"/>
</dbReference>
<keyword evidence="2" id="KW-1185">Reference proteome</keyword>
<proteinExistence type="predicted"/>
<evidence type="ECO:0000313" key="2">
    <source>
        <dbReference type="Proteomes" id="UP001154078"/>
    </source>
</evidence>
<evidence type="ECO:0000313" key="1">
    <source>
        <dbReference type="EMBL" id="CAH0549692.1"/>
    </source>
</evidence>
<reference evidence="1" key="1">
    <citation type="submission" date="2021-12" db="EMBL/GenBank/DDBJ databases">
        <authorList>
            <person name="King R."/>
        </authorList>
    </citation>
    <scope>NUCLEOTIDE SEQUENCE</scope>
</reference>
<dbReference type="PANTHER" id="PTHR33053:SF9">
    <property type="entry name" value="AGAP000105-PA"/>
    <property type="match status" value="1"/>
</dbReference>
<sequence length="696" mass="81158">MRLKYATVEHTHFYVRPTVEQKLFYVRPTVGETLPTKILPNLVNLYQIKKHEKPTLKNSVVKENISSFNNIDLFSENDYLSLQSINAPDNLVEKNPNHFIKKTTLNATDPNEKNVNEAQFLAKFSKWATDNSITHNAINDLINIIHPAFPFLKKDARSILKTPRNVRKIQLENGNMIYFGLENGLKKKIAEGLKHFNDTILLNINVDGIPLFKSSSTEFWPVLVHSDSFTSPYPFAAAIFCGSGKPSPLKDFLNDFITECLHLFSNGIKYEHKMCHIKINFFSCDAPARSYLKCVLGHSSTIGCERCVIRGSKEEYKTFYPVKSLHALRSDSDFLNNIRSDRHIKEKSPLLALEVGLVSQFVLDPMHLIYLGVMKRLLILYWIEGKRPYKMSKLNFNNISESLRHIKKFIPVDFHRKIRSLDEVKRWKALEYRFFLLYCGPLALKNNIDKKYYEHFLLLHCAIFIFNNEYLIGKYFTTAKDAINDFLRFSPELYDKFFVTYNVHSLSHIHEDVKKFGKLENFSCFMFENFLGKIKKMIRGKALPLEQIHNRLSEFERTFINTNVSKSEYTPILVKHYNNSYFTCKKLKFLKSVNNNLFEIIISISQPNNVVVVKHKIYVIESIVNLNKIYQIVCTPFRYLEDFFTHPIKSSKLGIYFARGKGNQEIFNVKEISYKCFAVPFKNGYYVCPVIHQKNE</sequence>
<organism evidence="1 2">
    <name type="scientific">Brassicogethes aeneus</name>
    <name type="common">Rape pollen beetle</name>
    <name type="synonym">Meligethes aeneus</name>
    <dbReference type="NCBI Taxonomy" id="1431903"/>
    <lineage>
        <taxon>Eukaryota</taxon>
        <taxon>Metazoa</taxon>
        <taxon>Ecdysozoa</taxon>
        <taxon>Arthropoda</taxon>
        <taxon>Hexapoda</taxon>
        <taxon>Insecta</taxon>
        <taxon>Pterygota</taxon>
        <taxon>Neoptera</taxon>
        <taxon>Endopterygota</taxon>
        <taxon>Coleoptera</taxon>
        <taxon>Polyphaga</taxon>
        <taxon>Cucujiformia</taxon>
        <taxon>Nitidulidae</taxon>
        <taxon>Meligethinae</taxon>
        <taxon>Brassicogethes</taxon>
    </lineage>
</organism>
<evidence type="ECO:0008006" key="3">
    <source>
        <dbReference type="Google" id="ProtNLM"/>
    </source>
</evidence>
<dbReference type="OrthoDB" id="10053513at2759"/>
<dbReference type="PANTHER" id="PTHR33053">
    <property type="entry name" value="PROTEIN, PUTATIVE-RELATED"/>
    <property type="match status" value="1"/>
</dbReference>
<accession>A0A9P0AXK1</accession>
<dbReference type="EMBL" id="OV121142">
    <property type="protein sequence ID" value="CAH0549692.1"/>
    <property type="molecule type" value="Genomic_DNA"/>
</dbReference>